<feature type="domain" description="F-box" evidence="6">
    <location>
        <begin position="794"/>
        <end position="840"/>
    </location>
</feature>
<dbReference type="InterPro" id="IPR001810">
    <property type="entry name" value="F-box_dom"/>
</dbReference>
<dbReference type="PANTHER" id="PTHR31973:SF185">
    <property type="entry name" value="TRANSPOSASE, MUDR, PLANT, MULE TRANSPOSASE DOMAIN-CONTAINING PROTEIN"/>
    <property type="match status" value="1"/>
</dbReference>
<reference evidence="8" key="2">
    <citation type="submission" date="2022-01" db="EMBL/GenBank/DDBJ databases">
        <authorList>
            <person name="Yamashiro T."/>
            <person name="Shiraishi A."/>
            <person name="Satake H."/>
            <person name="Nakayama K."/>
        </authorList>
    </citation>
    <scope>NUCLEOTIDE SEQUENCE</scope>
</reference>
<dbReference type="SMART" id="SM00575">
    <property type="entry name" value="ZnF_PMZ"/>
    <property type="match status" value="2"/>
</dbReference>
<evidence type="ECO:0000256" key="2">
    <source>
        <dbReference type="ARBA" id="ARBA00022771"/>
    </source>
</evidence>
<dbReference type="InterPro" id="IPR007527">
    <property type="entry name" value="Znf_SWIM"/>
</dbReference>
<dbReference type="PROSITE" id="PS50181">
    <property type="entry name" value="FBOX"/>
    <property type="match status" value="1"/>
</dbReference>
<dbReference type="EMBL" id="BQNB010018188">
    <property type="protein sequence ID" value="GJT71684.1"/>
    <property type="molecule type" value="Genomic_DNA"/>
</dbReference>
<dbReference type="PANTHER" id="PTHR31973">
    <property type="entry name" value="POLYPROTEIN, PUTATIVE-RELATED"/>
    <property type="match status" value="1"/>
</dbReference>
<dbReference type="SUPFAM" id="SSF81383">
    <property type="entry name" value="F-box domain"/>
    <property type="match status" value="1"/>
</dbReference>
<evidence type="ECO:0000259" key="6">
    <source>
        <dbReference type="PROSITE" id="PS50181"/>
    </source>
</evidence>
<sequence length="1806" mass="209864">MLKKKFNMEEDDRINISVKLPSFDSSMEITDNEESPFENIGSSNEERNTSFFNNNHTNTSYFNDDPYVQFEYNAKSNEFVHKNDPNFTKPESSFAFGTYDENENEQNDCFDGVDENPQPFLHKLKNFMTFKPDIPETPLYKSKPLISTHYKKDSEVKIGNTFDNKEALDLAVRLKAIQEGYQFVSQRTDPNRYERKCYHFKECAWSIHAKRWGNTDLFQIIRMNDVHTCPKTQTYPNHRNANKKVIAHILNPKLQDNRRVLKRKDIQHDILLEYKTSISYQQAWRGKDYGLDQIRGSPYESFEMLPYYCYNLERKNQGSVTRIKTDDKGVFEMLFIALGASIRTFLNYLRPLLIIDAAHLKGTYKGTNLVAVGMDGNNQIVPVAFGICKGETGPCWSWWMSVLKECIGDHSNLLFISDRHPAIALAVHNEFPLSYHAVCCRHLMMNLSLKKKTTKGLFWKICKTYTPDEFTANMNIMQVVQPDAYSKLCQAGTQRWSRAHCPLVRYNYMTSNSVESVNACSVINRKLPVLMLAETYRAMLQEWYFKRQKLTENMKYEITDWAAHKVHKRKLKSATWIVHGVNQYVYQVFDGLYNRQVNLETGVCECRKWQLSGIPCGHVIAVTRFLGLTDCVQYVSDWFKKDKYQATYAESIHFLGDMQEWEYPSNIHPAIPPRMDNPQPGRPKNTNRIRSQGEEPQSIHCSKCKQDGHKRDKCKISIVNEPHVNDQPAFYHQNQSYDHNFQSYNQYPSQPYGDVTYQGQPDYHNQYPTHPSQMNEQYDSQQYGTQHLDDLNNNCSNNYLPFEIQINIMNKLPTKCLLQFRRVSKLWKFTIDSSIFIRDYGSRQCETCCFNLAYKRSTEGFMCSVDEQMSYTPLLNTNLYLSALTPITTSEGVWCFSYGSHMGAILWNPSIRKSIGIVIPYMTSQPEIRKIVWGFGVRSDTLDPTFLNISMGKYGAGPWHVFVYTLSSNSWNSLENYRLPRVSIRIKRSCGQTTVSGFIFWGGYEIFFNVDGSCYNISMLVSFDMINHQFHVLDIPSVLRDQLPDPFYISHLGNSLVISGNLIIFENRYICAWLLEVDGYNVTSWRMLFVIPSTNVVKLIGFTKDDDPIVEVDRGRMLHPLQVYDRASEEFHNVGISADGETPLYKSKPLISTHYKKDSEVKIGNTFDNKEALDLAVRLKAIQEGYQFVSQRTDPNRYERKCYHFKECAWSIHAKRWGNTDLFQIIRMNDVHTCPKTQTYPNHRNANKKVIAHILNPKLQDNRRVLKGKDIQHDILLEYKTSISYQQAWRGKDYGLDQIRGSPYESFEMLPYYCYNLERKNQGPVTRIKTDDKGVFEMLFIALGASIRTFLNYLRPLLIIDAAHLKGTYKGTNLVAVGMDGNNQIVPVAFGICKGETGPCWSWWMSVLKECIGDHSNLLFISDRHPAIALAVHNEFPLSYHAVCCRHLMMNLSLKKKTTKGLFWKICKTYTPDEFTANMNIMQVVQPDAYSKLCQAGTQRWSRAHCPLVRYNYMTSNSVESVNACSVINRKLPVLMLAETYRAMLQEWYFKRQKLTENMKYEITDWAAHKVHKRKLKSATWIVHGVNQYVYQVFDGLYNRQVNLETGVCECRKWQLSGIPCGHVIAVTRFLGLTDCVQYVSDWFKKDKYQATYAESIHFLGDMQEWEYPSHIHPAIPPRMDNPQPGRPKNTNRIRSQGEEPQSIHCSKCKQDGHKRDNCKISIVNEPHVNDQPAFYHQNQSYDHNFQSYNQYPSQPYGDVTYQGQPDYHNQYPTHPSQMNEQYDSQQYGTQHLDDLNNNCSNSWFN</sequence>
<protein>
    <submittedName>
        <fullName evidence="8">Transposase, MuDR, MULE transposase domain protein</fullName>
    </submittedName>
</protein>
<evidence type="ECO:0000256" key="1">
    <source>
        <dbReference type="ARBA" id="ARBA00022723"/>
    </source>
</evidence>
<dbReference type="Pfam" id="PF10551">
    <property type="entry name" value="MULE"/>
    <property type="match status" value="2"/>
</dbReference>
<dbReference type="Proteomes" id="UP001151760">
    <property type="component" value="Unassembled WGS sequence"/>
</dbReference>
<gene>
    <name evidence="8" type="ORF">Tco_1030970</name>
</gene>
<evidence type="ECO:0000313" key="9">
    <source>
        <dbReference type="Proteomes" id="UP001151760"/>
    </source>
</evidence>
<evidence type="ECO:0000313" key="8">
    <source>
        <dbReference type="EMBL" id="GJT71684.1"/>
    </source>
</evidence>
<keyword evidence="2 4" id="KW-0863">Zinc-finger</keyword>
<dbReference type="Pfam" id="PF03108">
    <property type="entry name" value="DBD_Tnp_Mut"/>
    <property type="match status" value="2"/>
</dbReference>
<feature type="region of interest" description="Disordered" evidence="5">
    <location>
        <begin position="672"/>
        <end position="705"/>
    </location>
</feature>
<feature type="domain" description="SWIM-type" evidence="7">
    <location>
        <begin position="1598"/>
        <end position="1632"/>
    </location>
</feature>
<dbReference type="SMART" id="SM00256">
    <property type="entry name" value="FBOX"/>
    <property type="match status" value="1"/>
</dbReference>
<dbReference type="InterPro" id="IPR036047">
    <property type="entry name" value="F-box-like_dom_sf"/>
</dbReference>
<name>A0ABQ5G8H0_9ASTR</name>
<keyword evidence="9" id="KW-1185">Reference proteome</keyword>
<evidence type="ECO:0000256" key="5">
    <source>
        <dbReference type="SAM" id="MobiDB-lite"/>
    </source>
</evidence>
<comment type="caution">
    <text evidence="8">The sequence shown here is derived from an EMBL/GenBank/DDBJ whole genome shotgun (WGS) entry which is preliminary data.</text>
</comment>
<accession>A0ABQ5G8H0</accession>
<evidence type="ECO:0000256" key="3">
    <source>
        <dbReference type="ARBA" id="ARBA00022833"/>
    </source>
</evidence>
<keyword evidence="3" id="KW-0862">Zinc</keyword>
<evidence type="ECO:0000259" key="7">
    <source>
        <dbReference type="PROSITE" id="PS50966"/>
    </source>
</evidence>
<dbReference type="InterPro" id="IPR006564">
    <property type="entry name" value="Znf_PMZ"/>
</dbReference>
<keyword evidence="1" id="KW-0479">Metal-binding</keyword>
<reference evidence="8" key="1">
    <citation type="journal article" date="2022" name="Int. J. Mol. Sci.">
        <title>Draft Genome of Tanacetum Coccineum: Genomic Comparison of Closely Related Tanacetum-Family Plants.</title>
        <authorList>
            <person name="Yamashiro T."/>
            <person name="Shiraishi A."/>
            <person name="Nakayama K."/>
            <person name="Satake H."/>
        </authorList>
    </citation>
    <scope>NUCLEOTIDE SEQUENCE</scope>
</reference>
<organism evidence="8 9">
    <name type="scientific">Tanacetum coccineum</name>
    <dbReference type="NCBI Taxonomy" id="301880"/>
    <lineage>
        <taxon>Eukaryota</taxon>
        <taxon>Viridiplantae</taxon>
        <taxon>Streptophyta</taxon>
        <taxon>Embryophyta</taxon>
        <taxon>Tracheophyta</taxon>
        <taxon>Spermatophyta</taxon>
        <taxon>Magnoliopsida</taxon>
        <taxon>eudicotyledons</taxon>
        <taxon>Gunneridae</taxon>
        <taxon>Pentapetalae</taxon>
        <taxon>asterids</taxon>
        <taxon>campanulids</taxon>
        <taxon>Asterales</taxon>
        <taxon>Asteraceae</taxon>
        <taxon>Asteroideae</taxon>
        <taxon>Anthemideae</taxon>
        <taxon>Anthemidinae</taxon>
        <taxon>Tanacetum</taxon>
    </lineage>
</organism>
<feature type="region of interest" description="Disordered" evidence="5">
    <location>
        <begin position="1677"/>
        <end position="1714"/>
    </location>
</feature>
<feature type="domain" description="SWIM-type" evidence="7">
    <location>
        <begin position="593"/>
        <end position="627"/>
    </location>
</feature>
<dbReference type="InterPro" id="IPR004332">
    <property type="entry name" value="Transposase_MuDR"/>
</dbReference>
<dbReference type="Pfam" id="PF04434">
    <property type="entry name" value="SWIM"/>
    <property type="match status" value="2"/>
</dbReference>
<dbReference type="InterPro" id="IPR018289">
    <property type="entry name" value="MULE_transposase_dom"/>
</dbReference>
<proteinExistence type="predicted"/>
<evidence type="ECO:0000256" key="4">
    <source>
        <dbReference type="PROSITE-ProRule" id="PRU00325"/>
    </source>
</evidence>
<dbReference type="PROSITE" id="PS50966">
    <property type="entry name" value="ZF_SWIM"/>
    <property type="match status" value="2"/>
</dbReference>
<dbReference type="Pfam" id="PF00646">
    <property type="entry name" value="F-box"/>
    <property type="match status" value="1"/>
</dbReference>